<evidence type="ECO:0008006" key="11">
    <source>
        <dbReference type="Google" id="ProtNLM"/>
    </source>
</evidence>
<evidence type="ECO:0000256" key="6">
    <source>
        <dbReference type="ARBA" id="ARBA00023136"/>
    </source>
</evidence>
<comment type="subcellular location">
    <subcellularLocation>
        <location evidence="1">Cell membrane</location>
        <topology evidence="1">Single-pass membrane protein</topology>
    </subcellularLocation>
    <subcellularLocation>
        <location evidence="7">Cell membrane</location>
        <topology evidence="7">Single-pass type II membrane protein</topology>
    </subcellularLocation>
</comment>
<dbReference type="Pfam" id="PF02472">
    <property type="entry name" value="ExbD"/>
    <property type="match status" value="1"/>
</dbReference>
<dbReference type="PANTHER" id="PTHR30558:SF3">
    <property type="entry name" value="BIOPOLYMER TRANSPORT PROTEIN EXBD-RELATED"/>
    <property type="match status" value="1"/>
</dbReference>
<evidence type="ECO:0000256" key="8">
    <source>
        <dbReference type="SAM" id="Phobius"/>
    </source>
</evidence>
<proteinExistence type="inferred from homology"/>
<dbReference type="Proteomes" id="UP001320715">
    <property type="component" value="Unassembled WGS sequence"/>
</dbReference>
<keyword evidence="10" id="KW-1185">Reference proteome</keyword>
<evidence type="ECO:0000313" key="10">
    <source>
        <dbReference type="Proteomes" id="UP001320715"/>
    </source>
</evidence>
<protein>
    <recommendedName>
        <fullName evidence="11">Biopolymer transporter ExbD</fullName>
    </recommendedName>
</protein>
<keyword evidence="3" id="KW-1003">Cell membrane</keyword>
<evidence type="ECO:0000256" key="2">
    <source>
        <dbReference type="ARBA" id="ARBA00005811"/>
    </source>
</evidence>
<evidence type="ECO:0000256" key="7">
    <source>
        <dbReference type="RuleBase" id="RU003879"/>
    </source>
</evidence>
<dbReference type="EMBL" id="JAAAML010000001">
    <property type="protein sequence ID" value="MCO6408232.1"/>
    <property type="molecule type" value="Genomic_DNA"/>
</dbReference>
<evidence type="ECO:0000256" key="4">
    <source>
        <dbReference type="ARBA" id="ARBA00022692"/>
    </source>
</evidence>
<dbReference type="InterPro" id="IPR003400">
    <property type="entry name" value="ExbD"/>
</dbReference>
<comment type="caution">
    <text evidence="9">The sequence shown here is derived from an EMBL/GenBank/DDBJ whole genome shotgun (WGS) entry which is preliminary data.</text>
</comment>
<accession>A0ABT1CPX3</accession>
<evidence type="ECO:0000256" key="1">
    <source>
        <dbReference type="ARBA" id="ARBA00004162"/>
    </source>
</evidence>
<dbReference type="PANTHER" id="PTHR30558">
    <property type="entry name" value="EXBD MEMBRANE COMPONENT OF PMF-DRIVEN MACROMOLECULE IMPORT SYSTEM"/>
    <property type="match status" value="1"/>
</dbReference>
<keyword evidence="7" id="KW-0653">Protein transport</keyword>
<organism evidence="9 10">
    <name type="scientific">Hoeflea alexandrii</name>
    <dbReference type="NCBI Taxonomy" id="288436"/>
    <lineage>
        <taxon>Bacteria</taxon>
        <taxon>Pseudomonadati</taxon>
        <taxon>Pseudomonadota</taxon>
        <taxon>Alphaproteobacteria</taxon>
        <taxon>Hyphomicrobiales</taxon>
        <taxon>Rhizobiaceae</taxon>
        <taxon>Hoeflea</taxon>
    </lineage>
</organism>
<keyword evidence="7" id="KW-0813">Transport</keyword>
<keyword evidence="4 7" id="KW-0812">Transmembrane</keyword>
<gene>
    <name evidence="9" type="ORF">GTW23_08615</name>
</gene>
<evidence type="ECO:0000256" key="5">
    <source>
        <dbReference type="ARBA" id="ARBA00022989"/>
    </source>
</evidence>
<reference evidence="9 10" key="1">
    <citation type="submission" date="2020-01" db="EMBL/GenBank/DDBJ databases">
        <title>Genomes of bacteria type strains.</title>
        <authorList>
            <person name="Chen J."/>
            <person name="Zhu S."/>
            <person name="Yang J."/>
        </authorList>
    </citation>
    <scope>NUCLEOTIDE SEQUENCE [LARGE SCALE GENOMIC DNA]</scope>
    <source>
        <strain evidence="9 10">DSM 16655</strain>
    </source>
</reference>
<sequence length="128" mass="14150">MRLEVSGYRRRQISMTSLIDIIFLLLLFFMLSSTFSRFADVELDASSGGNPAKQTNAPAFLKLSADRLLLNGSELTTLTLQAEIERLKTTSNLNAVILSVDETATSQQLVDTMLVLRRSAGISLQIVR</sequence>
<keyword evidence="5 8" id="KW-1133">Transmembrane helix</keyword>
<feature type="transmembrane region" description="Helical" evidence="8">
    <location>
        <begin position="12"/>
        <end position="31"/>
    </location>
</feature>
<evidence type="ECO:0000256" key="3">
    <source>
        <dbReference type="ARBA" id="ARBA00022475"/>
    </source>
</evidence>
<evidence type="ECO:0000313" key="9">
    <source>
        <dbReference type="EMBL" id="MCO6408232.1"/>
    </source>
</evidence>
<comment type="similarity">
    <text evidence="2 7">Belongs to the ExbD/TolR family.</text>
</comment>
<name>A0ABT1CPX3_9HYPH</name>
<keyword evidence="6 8" id="KW-0472">Membrane</keyword>